<feature type="non-terminal residue" evidence="2">
    <location>
        <position position="1"/>
    </location>
</feature>
<name>A0A2M6K9W8_9BACT</name>
<evidence type="ECO:0008006" key="4">
    <source>
        <dbReference type="Google" id="ProtNLM"/>
    </source>
</evidence>
<keyword evidence="1" id="KW-0472">Membrane</keyword>
<evidence type="ECO:0000313" key="2">
    <source>
        <dbReference type="EMBL" id="PIR13818.1"/>
    </source>
</evidence>
<organism evidence="2 3">
    <name type="scientific">Candidatus Falkowbacteria bacterium CG11_big_fil_rev_8_21_14_0_20_39_10</name>
    <dbReference type="NCBI Taxonomy" id="1974570"/>
    <lineage>
        <taxon>Bacteria</taxon>
        <taxon>Candidatus Falkowiibacteriota</taxon>
    </lineage>
</organism>
<comment type="caution">
    <text evidence="2">The sequence shown here is derived from an EMBL/GenBank/DDBJ whole genome shotgun (WGS) entry which is preliminary data.</text>
</comment>
<accession>A0A2M6K9W8</accession>
<dbReference type="EMBL" id="PCWW01000016">
    <property type="protein sequence ID" value="PIR13818.1"/>
    <property type="molecule type" value="Genomic_DNA"/>
</dbReference>
<dbReference type="AlphaFoldDB" id="A0A2M6K9W8"/>
<gene>
    <name evidence="2" type="ORF">COV49_00865</name>
</gene>
<reference evidence="2 3" key="1">
    <citation type="submission" date="2017-09" db="EMBL/GenBank/DDBJ databases">
        <title>Depth-based differentiation of microbial function through sediment-hosted aquifers and enrichment of novel symbionts in the deep terrestrial subsurface.</title>
        <authorList>
            <person name="Probst A.J."/>
            <person name="Ladd B."/>
            <person name="Jarett J.K."/>
            <person name="Geller-Mcgrath D.E."/>
            <person name="Sieber C.M."/>
            <person name="Emerson J.B."/>
            <person name="Anantharaman K."/>
            <person name="Thomas B.C."/>
            <person name="Malmstrom R."/>
            <person name="Stieglmeier M."/>
            <person name="Klingl A."/>
            <person name="Woyke T."/>
            <person name="Ryan C.M."/>
            <person name="Banfield J.F."/>
        </authorList>
    </citation>
    <scope>NUCLEOTIDE SEQUENCE [LARGE SCALE GENOMIC DNA]</scope>
    <source>
        <strain evidence="2">CG11_big_fil_rev_8_21_14_0_20_39_10</strain>
    </source>
</reference>
<proteinExistence type="predicted"/>
<evidence type="ECO:0000313" key="3">
    <source>
        <dbReference type="Proteomes" id="UP000230869"/>
    </source>
</evidence>
<sequence length="140" mass="14992">VTYTNKVTNPGTVALNNVRLTDDKCGPVEYISGDTNGDSELDTTETWVYTCQAELTKTTINTITASGEANGLIARDFAIVTVVVAPVVVAPVVVAPVVVPKLPNTGVTSARNNIPWNIIVPAGIFAVLTLFYFTRRKQII</sequence>
<protein>
    <recommendedName>
        <fullName evidence="4">DUF11 domain-containing protein</fullName>
    </recommendedName>
</protein>
<keyword evidence="1" id="KW-1133">Transmembrane helix</keyword>
<feature type="transmembrane region" description="Helical" evidence="1">
    <location>
        <begin position="77"/>
        <end position="99"/>
    </location>
</feature>
<evidence type="ECO:0000256" key="1">
    <source>
        <dbReference type="SAM" id="Phobius"/>
    </source>
</evidence>
<dbReference type="Proteomes" id="UP000230869">
    <property type="component" value="Unassembled WGS sequence"/>
</dbReference>
<keyword evidence="1" id="KW-0812">Transmembrane</keyword>
<feature type="transmembrane region" description="Helical" evidence="1">
    <location>
        <begin position="114"/>
        <end position="133"/>
    </location>
</feature>